<dbReference type="AlphaFoldDB" id="I7M294"/>
<dbReference type="eggNOG" id="ENOG502SS9X">
    <property type="taxonomic scope" value="Eukaryota"/>
</dbReference>
<proteinExistence type="predicted"/>
<keyword evidence="2" id="KW-1185">Reference proteome</keyword>
<sequence>MRGIGWNLDRQTKIKILQDRAYKYNDEFDELESQGQDPDQIRVNLLQKEYQKRHENEVKRTLPFDETQKVISVNGATDLGFDQAHKTKSATKQMYETMEQKIIKRKENRLLGKKNSDSDLAEKYKQQDEQMKKKIYQDHLNELFSNDYKKVKDLSNYQQNFQFTQDMQNDCDNQNFDHHQRKNDLKWYQEAYIKYKSTMRK</sequence>
<dbReference type="InParanoid" id="I7M294"/>
<dbReference type="HOGENOM" id="CLU_1362820_0_0_1"/>
<evidence type="ECO:0000313" key="2">
    <source>
        <dbReference type="Proteomes" id="UP000009168"/>
    </source>
</evidence>
<dbReference type="Proteomes" id="UP000009168">
    <property type="component" value="Unassembled WGS sequence"/>
</dbReference>
<dbReference type="KEGG" id="tet:TTHERM_00138340"/>
<reference evidence="2" key="1">
    <citation type="journal article" date="2006" name="PLoS Biol.">
        <title>Macronuclear genome sequence of the ciliate Tetrahymena thermophila, a model eukaryote.</title>
        <authorList>
            <person name="Eisen J.A."/>
            <person name="Coyne R.S."/>
            <person name="Wu M."/>
            <person name="Wu D."/>
            <person name="Thiagarajan M."/>
            <person name="Wortman J.R."/>
            <person name="Badger J.H."/>
            <person name="Ren Q."/>
            <person name="Amedeo P."/>
            <person name="Jones K.M."/>
            <person name="Tallon L.J."/>
            <person name="Delcher A.L."/>
            <person name="Salzberg S.L."/>
            <person name="Silva J.C."/>
            <person name="Haas B.J."/>
            <person name="Majoros W.H."/>
            <person name="Farzad M."/>
            <person name="Carlton J.M."/>
            <person name="Smith R.K. Jr."/>
            <person name="Garg J."/>
            <person name="Pearlman R.E."/>
            <person name="Karrer K.M."/>
            <person name="Sun L."/>
            <person name="Manning G."/>
            <person name="Elde N.C."/>
            <person name="Turkewitz A.P."/>
            <person name="Asai D.J."/>
            <person name="Wilkes D.E."/>
            <person name="Wang Y."/>
            <person name="Cai H."/>
            <person name="Collins K."/>
            <person name="Stewart B.A."/>
            <person name="Lee S.R."/>
            <person name="Wilamowska K."/>
            <person name="Weinberg Z."/>
            <person name="Ruzzo W.L."/>
            <person name="Wloga D."/>
            <person name="Gaertig J."/>
            <person name="Frankel J."/>
            <person name="Tsao C.-C."/>
            <person name="Gorovsky M.A."/>
            <person name="Keeling P.J."/>
            <person name="Waller R.F."/>
            <person name="Patron N.J."/>
            <person name="Cherry J.M."/>
            <person name="Stover N.A."/>
            <person name="Krieger C.J."/>
            <person name="del Toro C."/>
            <person name="Ryder H.F."/>
            <person name="Williamson S.C."/>
            <person name="Barbeau R.A."/>
            <person name="Hamilton E.P."/>
            <person name="Orias E."/>
        </authorList>
    </citation>
    <scope>NUCLEOTIDE SEQUENCE [LARGE SCALE GENOMIC DNA]</scope>
    <source>
        <strain evidence="2">SB210</strain>
    </source>
</reference>
<dbReference type="OMA" id="QNFDHHQ"/>
<dbReference type="RefSeq" id="XP_001019816.3">
    <property type="nucleotide sequence ID" value="XM_001019816.4"/>
</dbReference>
<name>I7M294_TETTS</name>
<gene>
    <name evidence="1" type="ORF">TTHERM_00138340</name>
</gene>
<evidence type="ECO:0000313" key="1">
    <source>
        <dbReference type="EMBL" id="EAR99571.3"/>
    </source>
</evidence>
<organism evidence="1 2">
    <name type="scientific">Tetrahymena thermophila (strain SB210)</name>
    <dbReference type="NCBI Taxonomy" id="312017"/>
    <lineage>
        <taxon>Eukaryota</taxon>
        <taxon>Sar</taxon>
        <taxon>Alveolata</taxon>
        <taxon>Ciliophora</taxon>
        <taxon>Intramacronucleata</taxon>
        <taxon>Oligohymenophorea</taxon>
        <taxon>Hymenostomatida</taxon>
        <taxon>Tetrahymenina</taxon>
        <taxon>Tetrahymenidae</taxon>
        <taxon>Tetrahymena</taxon>
    </lineage>
</organism>
<dbReference type="GeneID" id="7839936"/>
<dbReference type="OrthoDB" id="294285at2759"/>
<protein>
    <submittedName>
        <fullName evidence="1">Uncharacterized protein</fullName>
    </submittedName>
</protein>
<accession>I7M294</accession>
<dbReference type="EMBL" id="GG662639">
    <property type="protein sequence ID" value="EAR99571.3"/>
    <property type="molecule type" value="Genomic_DNA"/>
</dbReference>